<keyword evidence="5" id="KW-0614">Plasmid</keyword>
<dbReference type="InterPro" id="IPR056797">
    <property type="entry name" value="FdhE_central"/>
</dbReference>
<dbReference type="InterPro" id="IPR006452">
    <property type="entry name" value="Formate_DH_accessory"/>
</dbReference>
<dbReference type="GO" id="GO:0005829">
    <property type="term" value="C:cytosol"/>
    <property type="evidence" value="ECO:0007669"/>
    <property type="project" value="TreeGrafter"/>
</dbReference>
<protein>
    <submittedName>
        <fullName evidence="5">Formate dehydrogenase accessory protein FdhE</fullName>
    </submittedName>
</protein>
<proteinExistence type="predicted"/>
<evidence type="ECO:0000259" key="2">
    <source>
        <dbReference type="Pfam" id="PF04216"/>
    </source>
</evidence>
<dbReference type="SUPFAM" id="SSF144020">
    <property type="entry name" value="FdhE-like"/>
    <property type="match status" value="1"/>
</dbReference>
<dbReference type="NCBIfam" id="TIGR01562">
    <property type="entry name" value="FdhE"/>
    <property type="match status" value="1"/>
</dbReference>
<dbReference type="Pfam" id="PF24860">
    <property type="entry name" value="FdhE_C"/>
    <property type="match status" value="1"/>
</dbReference>
<dbReference type="InterPro" id="IPR056796">
    <property type="entry name" value="FdhE_C"/>
</dbReference>
<feature type="domain" description="FdhE C-terminal" evidence="4">
    <location>
        <begin position="221"/>
        <end position="300"/>
    </location>
</feature>
<dbReference type="GO" id="GO:0008199">
    <property type="term" value="F:ferric iron binding"/>
    <property type="evidence" value="ECO:0007669"/>
    <property type="project" value="TreeGrafter"/>
</dbReference>
<evidence type="ECO:0000259" key="4">
    <source>
        <dbReference type="Pfam" id="PF24860"/>
    </source>
</evidence>
<dbReference type="AlphaFoldDB" id="A0A4D8PGB6"/>
<accession>A0A4D8PGB6</accession>
<evidence type="ECO:0000259" key="3">
    <source>
        <dbReference type="Pfam" id="PF24859"/>
    </source>
</evidence>
<dbReference type="InterPro" id="IPR024064">
    <property type="entry name" value="FdhE-like_sf"/>
</dbReference>
<dbReference type="CDD" id="cd16341">
    <property type="entry name" value="FdhE"/>
    <property type="match status" value="1"/>
</dbReference>
<dbReference type="Pfam" id="PF04216">
    <property type="entry name" value="FdhE_N"/>
    <property type="match status" value="1"/>
</dbReference>
<reference evidence="5 6" key="1">
    <citation type="submission" date="2018-09" db="EMBL/GenBank/DDBJ databases">
        <title>Whole genome based analysis of evolution and adaptive divergence in Indian and Brazilian strains of Azospirillum brasilense.</title>
        <authorList>
            <person name="Singh C."/>
            <person name="Tripathi A.K."/>
        </authorList>
    </citation>
    <scope>NUCLEOTIDE SEQUENCE [LARGE SCALE GENOMIC DNA]</scope>
    <source>
        <strain evidence="5 6">MTCC4035</strain>
        <plasmid evidence="5 6">p1</plasmid>
    </source>
</reference>
<dbReference type="GO" id="GO:0051604">
    <property type="term" value="P:protein maturation"/>
    <property type="evidence" value="ECO:0007669"/>
    <property type="project" value="TreeGrafter"/>
</dbReference>
<dbReference type="InterPro" id="IPR056774">
    <property type="entry name" value="FdhE_N"/>
</dbReference>
<feature type="domain" description="FdhE central" evidence="3">
    <location>
        <begin position="181"/>
        <end position="218"/>
    </location>
</feature>
<dbReference type="Pfam" id="PF24859">
    <property type="entry name" value="FdhE_central"/>
    <property type="match status" value="1"/>
</dbReference>
<sequence length="304" mass="31294">MTASSSDAPISEATMSEATVSEATAAAMAAAGLVPGQSPAPLRLPDAAIFARRATRLRALAEGHAMGDWLRFVATLADAQAAVAATPATLPPEEQWAADLRTLAARLNSLPGGAREALTALAESDADTLEALAGRWAGDALEDGDLAAAPFLAAAFQTAWTRHAAALDPVSVTTHATATACPVCGGAPVAGVLQVGMESGGLRYLHCGICHTAWHHVRSSCVACGDGKDVSQRFVEGTDGTEANNAVRAETCDACHSYLKLLFLEKAPDLDPVADDLATLALDLLLGEEEYRRIGVNPFLAVAG</sequence>
<geneLocation type="plasmid" evidence="5 6">
    <name>p1</name>
</geneLocation>
<dbReference type="PANTHER" id="PTHR37689:SF1">
    <property type="entry name" value="PROTEIN FDHE"/>
    <property type="match status" value="1"/>
</dbReference>
<dbReference type="EMBL" id="CP032322">
    <property type="protein sequence ID" value="QCN97653.1"/>
    <property type="molecule type" value="Genomic_DNA"/>
</dbReference>
<keyword evidence="1" id="KW-0963">Cytoplasm</keyword>
<gene>
    <name evidence="5" type="primary">fdhE</name>
    <name evidence="5" type="ORF">D3093_20925</name>
</gene>
<evidence type="ECO:0000256" key="1">
    <source>
        <dbReference type="ARBA" id="ARBA00022490"/>
    </source>
</evidence>
<dbReference type="KEGG" id="aare:D3093_20925"/>
<dbReference type="PANTHER" id="PTHR37689">
    <property type="entry name" value="PROTEIN FDHE"/>
    <property type="match status" value="1"/>
</dbReference>
<feature type="domain" description="FdhE N-terminal" evidence="2">
    <location>
        <begin position="40"/>
        <end position="95"/>
    </location>
</feature>
<dbReference type="RefSeq" id="WP_137116898.1">
    <property type="nucleotide sequence ID" value="NZ_CP032322.1"/>
</dbReference>
<organism evidence="5 6">
    <name type="scientific">Azospirillum argentinense</name>
    <dbReference type="NCBI Taxonomy" id="2970906"/>
    <lineage>
        <taxon>Bacteria</taxon>
        <taxon>Pseudomonadati</taxon>
        <taxon>Pseudomonadota</taxon>
        <taxon>Alphaproteobacteria</taxon>
        <taxon>Rhodospirillales</taxon>
        <taxon>Azospirillaceae</taxon>
        <taxon>Azospirillum</taxon>
    </lineage>
</organism>
<name>A0A4D8PGB6_9PROT</name>
<dbReference type="PIRSF" id="PIRSF018296">
    <property type="entry name" value="Format_dh_formtn"/>
    <property type="match status" value="1"/>
</dbReference>
<evidence type="ECO:0000313" key="6">
    <source>
        <dbReference type="Proteomes" id="UP000298595"/>
    </source>
</evidence>
<evidence type="ECO:0000313" key="5">
    <source>
        <dbReference type="EMBL" id="QCN97653.1"/>
    </source>
</evidence>
<dbReference type="Gene3D" id="3.90.1670.10">
    <property type="entry name" value="FdhE-like domain"/>
    <property type="match status" value="1"/>
</dbReference>
<dbReference type="Proteomes" id="UP000298595">
    <property type="component" value="Plasmid p1"/>
</dbReference>